<gene>
    <name evidence="1" type="ORF">NQ318_007776</name>
</gene>
<sequence length="91" mass="10958">MDTTEYNHTYIPTAGKLTTNVNHSKNFVNCETGVYTQNIERTWQDVRFDIPRFGRRENHFDGYLANTFFKKFPNHCDRLLHFFKYISEVYP</sequence>
<reference evidence="1" key="1">
    <citation type="journal article" date="2023" name="Insect Mol. Biol.">
        <title>Genome sequencing provides insights into the evolution of gene families encoding plant cell wall-degrading enzymes in longhorned beetles.</title>
        <authorList>
            <person name="Shin N.R."/>
            <person name="Okamura Y."/>
            <person name="Kirsch R."/>
            <person name="Pauchet Y."/>
        </authorList>
    </citation>
    <scope>NUCLEOTIDE SEQUENCE</scope>
    <source>
        <strain evidence="1">AMC_N1</strain>
    </source>
</reference>
<proteinExistence type="predicted"/>
<name>A0AAV8Z0S8_9CUCU</name>
<dbReference type="EMBL" id="JAPWTK010000024">
    <property type="protein sequence ID" value="KAJ8957214.1"/>
    <property type="molecule type" value="Genomic_DNA"/>
</dbReference>
<protein>
    <submittedName>
        <fullName evidence="1">Uncharacterized protein</fullName>
    </submittedName>
</protein>
<accession>A0AAV8Z0S8</accession>
<keyword evidence="2" id="KW-1185">Reference proteome</keyword>
<dbReference type="Proteomes" id="UP001162162">
    <property type="component" value="Unassembled WGS sequence"/>
</dbReference>
<evidence type="ECO:0000313" key="1">
    <source>
        <dbReference type="EMBL" id="KAJ8957214.1"/>
    </source>
</evidence>
<dbReference type="AlphaFoldDB" id="A0AAV8Z0S8"/>
<feature type="non-terminal residue" evidence="1">
    <location>
        <position position="91"/>
    </location>
</feature>
<organism evidence="1 2">
    <name type="scientific">Aromia moschata</name>
    <dbReference type="NCBI Taxonomy" id="1265417"/>
    <lineage>
        <taxon>Eukaryota</taxon>
        <taxon>Metazoa</taxon>
        <taxon>Ecdysozoa</taxon>
        <taxon>Arthropoda</taxon>
        <taxon>Hexapoda</taxon>
        <taxon>Insecta</taxon>
        <taxon>Pterygota</taxon>
        <taxon>Neoptera</taxon>
        <taxon>Endopterygota</taxon>
        <taxon>Coleoptera</taxon>
        <taxon>Polyphaga</taxon>
        <taxon>Cucujiformia</taxon>
        <taxon>Chrysomeloidea</taxon>
        <taxon>Cerambycidae</taxon>
        <taxon>Cerambycinae</taxon>
        <taxon>Callichromatini</taxon>
        <taxon>Aromia</taxon>
    </lineage>
</organism>
<comment type="caution">
    <text evidence="1">The sequence shown here is derived from an EMBL/GenBank/DDBJ whole genome shotgun (WGS) entry which is preliminary data.</text>
</comment>
<evidence type="ECO:0000313" key="2">
    <source>
        <dbReference type="Proteomes" id="UP001162162"/>
    </source>
</evidence>